<protein>
    <submittedName>
        <fullName evidence="1">Uncharacterized protein</fullName>
    </submittedName>
</protein>
<dbReference type="RefSeq" id="WP_055032442.1">
    <property type="nucleotide sequence ID" value="NZ_LKBG01000145.1"/>
</dbReference>
<keyword evidence="2" id="KW-1185">Reference proteome</keyword>
<reference evidence="1 2" key="1">
    <citation type="submission" date="2015-09" db="EMBL/GenBank/DDBJ databases">
        <title>Heavy metals and arsenic resistance mechanisms in polyextremophilic archaea of the family Ferroplasmaceae.</title>
        <authorList>
            <person name="Bulaev A.G."/>
            <person name="Kanygina A.V."/>
        </authorList>
    </citation>
    <scope>NUCLEOTIDE SEQUENCE [LARGE SCALE GENOMIC DNA]</scope>
    <source>
        <strain evidence="1 2">VT</strain>
    </source>
</reference>
<dbReference type="Proteomes" id="UP000050320">
    <property type="component" value="Unassembled WGS sequence"/>
</dbReference>
<dbReference type="OrthoDB" id="382672at2157"/>
<sequence length="244" mass="28838">MVQNDEINSSLKNIDFITFVGFKRHLVLMFLEDNLKNYFPNNIYVFTSNMDEPLDENFRTKQEILLELEKLADRRQINIKKYFQNDLWNIKYYYKTLNSLPNKTRYIINISAGPSVFAAAGMLWALQHNYYVSYSVEHYEHRQLISCVFRNINMRSVSNLTFNTNNVDKFIIEALKNGMNNTNGIRLFLLKNYNYQTGLRNIQEHIKKLEELGLIRLSGNKGWEINFSDDLEALGYTVPSFLKR</sequence>
<evidence type="ECO:0000313" key="2">
    <source>
        <dbReference type="Proteomes" id="UP000050320"/>
    </source>
</evidence>
<comment type="caution">
    <text evidence="1">The sequence shown here is derived from an EMBL/GenBank/DDBJ whole genome shotgun (WGS) entry which is preliminary data.</text>
</comment>
<organism evidence="1 2">
    <name type="scientific">Acidiplasma aeolicum</name>
    <dbReference type="NCBI Taxonomy" id="507754"/>
    <lineage>
        <taxon>Archaea</taxon>
        <taxon>Methanobacteriati</taxon>
        <taxon>Thermoplasmatota</taxon>
        <taxon>Thermoplasmata</taxon>
        <taxon>Thermoplasmatales</taxon>
        <taxon>Ferroplasmaceae</taxon>
        <taxon>Acidiplasma</taxon>
    </lineage>
</organism>
<accession>A0A0Q0RSJ5</accession>
<name>A0A0Q0RSJ5_9ARCH</name>
<gene>
    <name evidence="1" type="ORF">AOG54_03170</name>
</gene>
<evidence type="ECO:0000313" key="1">
    <source>
        <dbReference type="EMBL" id="KQB35311.1"/>
    </source>
</evidence>
<dbReference type="AlphaFoldDB" id="A0A0Q0RSJ5"/>
<proteinExistence type="predicted"/>
<dbReference type="EMBL" id="LKBG01000145">
    <property type="protein sequence ID" value="KQB35311.1"/>
    <property type="molecule type" value="Genomic_DNA"/>
</dbReference>